<dbReference type="GO" id="GO:0003924">
    <property type="term" value="F:GTPase activity"/>
    <property type="evidence" value="ECO:0007669"/>
    <property type="project" value="InterPro"/>
</dbReference>
<dbReference type="SUPFAM" id="SSF50447">
    <property type="entry name" value="Translation proteins"/>
    <property type="match status" value="1"/>
</dbReference>
<dbReference type="Gene3D" id="3.30.70.240">
    <property type="match status" value="1"/>
</dbReference>
<dbReference type="Gene3D" id="3.30.70.870">
    <property type="entry name" value="Elongation Factor G (Translational Gtpase), domain 3"/>
    <property type="match status" value="1"/>
</dbReference>
<feature type="domain" description="Tr-type G" evidence="1">
    <location>
        <begin position="1"/>
        <end position="166"/>
    </location>
</feature>
<dbReference type="InterPro" id="IPR005225">
    <property type="entry name" value="Small_GTP-bd"/>
</dbReference>
<dbReference type="Gene3D" id="3.40.50.300">
    <property type="entry name" value="P-loop containing nucleotide triphosphate hydrolases"/>
    <property type="match status" value="1"/>
</dbReference>
<dbReference type="InterPro" id="IPR031157">
    <property type="entry name" value="G_TR_CS"/>
</dbReference>
<dbReference type="InterPro" id="IPR042116">
    <property type="entry name" value="TypA/BipA_C"/>
</dbReference>
<dbReference type="Pfam" id="PF21018">
    <property type="entry name" value="BipA_C"/>
    <property type="match status" value="1"/>
</dbReference>
<dbReference type="PROSITE" id="PS00301">
    <property type="entry name" value="G_TR_1"/>
    <property type="match status" value="1"/>
</dbReference>
<evidence type="ECO:0000313" key="2">
    <source>
        <dbReference type="EMBL" id="CAD8583916.1"/>
    </source>
</evidence>
<dbReference type="CDD" id="cd03710">
    <property type="entry name" value="BipA_TypA_C"/>
    <property type="match status" value="1"/>
</dbReference>
<dbReference type="InterPro" id="IPR009000">
    <property type="entry name" value="Transl_B-barrel_sf"/>
</dbReference>
<dbReference type="InterPro" id="IPR000795">
    <property type="entry name" value="T_Tr_GTP-bd_dom"/>
</dbReference>
<dbReference type="PANTHER" id="PTHR42908:SF8">
    <property type="entry name" value="TR-TYPE G DOMAIN-CONTAINING PROTEIN"/>
    <property type="match status" value="1"/>
</dbReference>
<protein>
    <recommendedName>
        <fullName evidence="1">Tr-type G domain-containing protein</fullName>
    </recommendedName>
</protein>
<dbReference type="Pfam" id="PF03144">
    <property type="entry name" value="GTP_EFTU_D2"/>
    <property type="match status" value="1"/>
</dbReference>
<dbReference type="GO" id="GO:0005829">
    <property type="term" value="C:cytosol"/>
    <property type="evidence" value="ECO:0007669"/>
    <property type="project" value="TreeGrafter"/>
</dbReference>
<dbReference type="FunFam" id="3.30.70.240:FF:000002">
    <property type="entry name" value="GTP-binding protein TypA"/>
    <property type="match status" value="1"/>
</dbReference>
<dbReference type="FunFam" id="3.30.70.870:FF:000003">
    <property type="entry name" value="GTP-binding protein TypA"/>
    <property type="match status" value="1"/>
</dbReference>
<dbReference type="SUPFAM" id="SSF52540">
    <property type="entry name" value="P-loop containing nucleoside triphosphate hydrolases"/>
    <property type="match status" value="1"/>
</dbReference>
<dbReference type="CDD" id="cd03691">
    <property type="entry name" value="BipA_TypA_II"/>
    <property type="match status" value="1"/>
</dbReference>
<dbReference type="InterPro" id="IPR035651">
    <property type="entry name" value="BipA_V"/>
</dbReference>
<dbReference type="SUPFAM" id="SSF54980">
    <property type="entry name" value="EF-G C-terminal domain-like"/>
    <property type="match status" value="2"/>
</dbReference>
<dbReference type="AlphaFoldDB" id="A0A7S0KM44"/>
<proteinExistence type="predicted"/>
<dbReference type="Gene3D" id="2.40.50.250">
    <property type="entry name" value="bipa protein"/>
    <property type="match status" value="1"/>
</dbReference>
<dbReference type="Pfam" id="PF00009">
    <property type="entry name" value="GTP_EFTU"/>
    <property type="match status" value="1"/>
</dbReference>
<dbReference type="NCBIfam" id="TIGR00231">
    <property type="entry name" value="small_GTP"/>
    <property type="match status" value="1"/>
</dbReference>
<dbReference type="PROSITE" id="PS51722">
    <property type="entry name" value="G_TR_2"/>
    <property type="match status" value="1"/>
</dbReference>
<dbReference type="InterPro" id="IPR048876">
    <property type="entry name" value="BipA_C"/>
</dbReference>
<dbReference type="Pfam" id="PF00679">
    <property type="entry name" value="EFG_C"/>
    <property type="match status" value="1"/>
</dbReference>
<dbReference type="GO" id="GO:0005525">
    <property type="term" value="F:GTP binding"/>
    <property type="evidence" value="ECO:0007669"/>
    <property type="project" value="InterPro"/>
</dbReference>
<sequence>MDSKSLERERGITIQAKYTTFAYGSTRINAVDTPGHADFGGEVERALDMVDGCVLLVDASEGAMAQTKFVLGKALKKGLKPVVVINKVDRDGVTKAGCDAVESQLFDLFASLGADDEQLDFPVAYASARAGASSASLEECQKQVREGSGSMEALLKLLVEHVPAPSGEVNEPFSMLVSMIDRDPFLGRVVTGRVVNGSCKVGDRVHALKRQSGEVREVGRVSKIFTSKSLTRVAIDECVSGDIVTIAGLGEATVTDTLCSVDVTEPLESTPIDPPTLSMTFGVNDSALSGKEGKQLTGRQIEARLKAEAETDVALRIKGGSDERIEVQGRGELHLGVLIETMRREGFELSVSPPAVIYGVDEQGRKTEPLEEVVVEVDDADVGAIIEAVSHRKGEMIDMQPNAGDGGRTRLVFLAPSRGLIGFRQEFINNTRGTGLMQRAFHSYGQSRGPMEKVRKGMLISTTSGVATTYALGALEPRGTLFIGPQAEVYAGMIIGEHSRENDLEVNPTKEKKLTNIRASGNDETIRLAPPKVINLEEAIGYVQSDELIEVTPTAIRLRKAELASSMRRRAARQGSSD</sequence>
<accession>A0A7S0KM44</accession>
<organism evidence="2">
    <name type="scientific">Ostreococcus mediterraneus</name>
    <dbReference type="NCBI Taxonomy" id="1486918"/>
    <lineage>
        <taxon>Eukaryota</taxon>
        <taxon>Viridiplantae</taxon>
        <taxon>Chlorophyta</taxon>
        <taxon>Mamiellophyceae</taxon>
        <taxon>Mamiellales</taxon>
        <taxon>Bathycoccaceae</taxon>
        <taxon>Ostreococcus</taxon>
    </lineage>
</organism>
<dbReference type="PANTHER" id="PTHR42908">
    <property type="entry name" value="TRANSLATION ELONGATION FACTOR-RELATED"/>
    <property type="match status" value="1"/>
</dbReference>
<dbReference type="Gene3D" id="2.40.30.10">
    <property type="entry name" value="Translation factors"/>
    <property type="match status" value="1"/>
</dbReference>
<evidence type="ECO:0000259" key="1">
    <source>
        <dbReference type="PROSITE" id="PS51722"/>
    </source>
</evidence>
<reference evidence="2" key="1">
    <citation type="submission" date="2021-01" db="EMBL/GenBank/DDBJ databases">
        <authorList>
            <person name="Corre E."/>
            <person name="Pelletier E."/>
            <person name="Niang G."/>
            <person name="Scheremetjew M."/>
            <person name="Finn R."/>
            <person name="Kale V."/>
            <person name="Holt S."/>
            <person name="Cochrane G."/>
            <person name="Meng A."/>
            <person name="Brown T."/>
            <person name="Cohen L."/>
        </authorList>
    </citation>
    <scope>NUCLEOTIDE SEQUENCE</scope>
    <source>
        <strain evidence="2">Clade-D-RCC2572</strain>
    </source>
</reference>
<name>A0A7S0KM44_9CHLO</name>
<gene>
    <name evidence="2" type="ORF">OMED0929_LOCUS4643</name>
</gene>
<dbReference type="EMBL" id="HBEW01005531">
    <property type="protein sequence ID" value="CAD8583916.1"/>
    <property type="molecule type" value="Transcribed_RNA"/>
</dbReference>
<dbReference type="GO" id="GO:1990904">
    <property type="term" value="C:ribonucleoprotein complex"/>
    <property type="evidence" value="ECO:0007669"/>
    <property type="project" value="TreeGrafter"/>
</dbReference>
<dbReference type="InterPro" id="IPR047042">
    <property type="entry name" value="BipA_II"/>
</dbReference>
<dbReference type="FunFam" id="2.40.50.250:FF:000001">
    <property type="entry name" value="GTP-binding protein TypA"/>
    <property type="match status" value="1"/>
</dbReference>
<dbReference type="PRINTS" id="PR00315">
    <property type="entry name" value="ELONGATNFCT"/>
</dbReference>
<dbReference type="InterPro" id="IPR027417">
    <property type="entry name" value="P-loop_NTPase"/>
</dbReference>
<dbReference type="InterPro" id="IPR035647">
    <property type="entry name" value="EFG_III/V"/>
</dbReference>
<dbReference type="InterPro" id="IPR004161">
    <property type="entry name" value="EFTu-like_2"/>
</dbReference>
<dbReference type="InterPro" id="IPR000640">
    <property type="entry name" value="EFG_V-like"/>
</dbReference>